<comment type="caution">
    <text evidence="2">The sequence shown here is derived from an EMBL/GenBank/DDBJ whole genome shotgun (WGS) entry which is preliminary data.</text>
</comment>
<accession>A0AAV3XGI5</accession>
<evidence type="ECO:0000313" key="3">
    <source>
        <dbReference type="Proteomes" id="UP001050975"/>
    </source>
</evidence>
<sequence length="271" mass="30550">MHLNTYIQGNGFPILCLHGHPGSGSSMSVFTDHLSKRFLTLAPDLRGYGQSRVKVNFDMEDHLSDLEAFIDRFQIEKFMVLGWSLGGILALELALRNPERVTGLILIATAARPWGNHPPISWQDNLYTGLASIVNQIQPGWKWNIETFGKRSLYRYLIQQHTPTAYRLLAREATSAYLQTSPAATRALSVALKAGYNRLEDLSQIQCPSLVLAGACDRHITPESSLETARHLKNCESQCYPNTAHLFPWEIPDLVLKDIDRWINLLDISPR</sequence>
<dbReference type="EMBL" id="BLAY01000106">
    <property type="protein sequence ID" value="GET41000.1"/>
    <property type="molecule type" value="Genomic_DNA"/>
</dbReference>
<dbReference type="InterPro" id="IPR029058">
    <property type="entry name" value="AB_hydrolase_fold"/>
</dbReference>
<reference evidence="2" key="1">
    <citation type="submission" date="2019-10" db="EMBL/GenBank/DDBJ databases">
        <title>Draft genome sequece of Microseira wollei NIES-4236.</title>
        <authorList>
            <person name="Yamaguchi H."/>
            <person name="Suzuki S."/>
            <person name="Kawachi M."/>
        </authorList>
    </citation>
    <scope>NUCLEOTIDE SEQUENCE</scope>
    <source>
        <strain evidence="2">NIES-4236</strain>
    </source>
</reference>
<keyword evidence="3" id="KW-1185">Reference proteome</keyword>
<dbReference type="Pfam" id="PF00561">
    <property type="entry name" value="Abhydrolase_1"/>
    <property type="match status" value="1"/>
</dbReference>
<dbReference type="PRINTS" id="PR00412">
    <property type="entry name" value="EPOXHYDRLASE"/>
</dbReference>
<feature type="domain" description="AB hydrolase-1" evidence="1">
    <location>
        <begin position="13"/>
        <end position="250"/>
    </location>
</feature>
<evidence type="ECO:0000259" key="1">
    <source>
        <dbReference type="Pfam" id="PF00561"/>
    </source>
</evidence>
<gene>
    <name evidence="2" type="ORF">MiSe_58120</name>
</gene>
<dbReference type="Proteomes" id="UP001050975">
    <property type="component" value="Unassembled WGS sequence"/>
</dbReference>
<organism evidence="2 3">
    <name type="scientific">Microseira wollei NIES-4236</name>
    <dbReference type="NCBI Taxonomy" id="2530354"/>
    <lineage>
        <taxon>Bacteria</taxon>
        <taxon>Bacillati</taxon>
        <taxon>Cyanobacteriota</taxon>
        <taxon>Cyanophyceae</taxon>
        <taxon>Oscillatoriophycideae</taxon>
        <taxon>Aerosakkonematales</taxon>
        <taxon>Aerosakkonemataceae</taxon>
        <taxon>Microseira</taxon>
    </lineage>
</organism>
<proteinExistence type="predicted"/>
<dbReference type="InterPro" id="IPR000073">
    <property type="entry name" value="AB_hydrolase_1"/>
</dbReference>
<dbReference type="PRINTS" id="PR00111">
    <property type="entry name" value="ABHYDROLASE"/>
</dbReference>
<dbReference type="InterPro" id="IPR000639">
    <property type="entry name" value="Epox_hydrolase-like"/>
</dbReference>
<protein>
    <submittedName>
        <fullName evidence="2">Alpha/beta hydrolase fold protein</fullName>
    </submittedName>
</protein>
<name>A0AAV3XGI5_9CYAN</name>
<dbReference type="Gene3D" id="3.40.50.1820">
    <property type="entry name" value="alpha/beta hydrolase"/>
    <property type="match status" value="1"/>
</dbReference>
<dbReference type="SUPFAM" id="SSF53474">
    <property type="entry name" value="alpha/beta-Hydrolases"/>
    <property type="match status" value="1"/>
</dbReference>
<dbReference type="AlphaFoldDB" id="A0AAV3XGI5"/>
<keyword evidence="2" id="KW-0378">Hydrolase</keyword>
<evidence type="ECO:0000313" key="2">
    <source>
        <dbReference type="EMBL" id="GET41000.1"/>
    </source>
</evidence>
<dbReference type="RefSeq" id="WP_226587227.1">
    <property type="nucleotide sequence ID" value="NZ_BLAY01000106.1"/>
</dbReference>
<dbReference type="InterPro" id="IPR050266">
    <property type="entry name" value="AB_hydrolase_sf"/>
</dbReference>
<dbReference type="PANTHER" id="PTHR43798">
    <property type="entry name" value="MONOACYLGLYCEROL LIPASE"/>
    <property type="match status" value="1"/>
</dbReference>
<dbReference type="GO" id="GO:0016787">
    <property type="term" value="F:hydrolase activity"/>
    <property type="evidence" value="ECO:0007669"/>
    <property type="project" value="UniProtKB-KW"/>
</dbReference>